<sequence>MPEIVHIASRQNPLVKEVQKLRAKPAYRRQQGVFLAEGHKLCADAADAGAHILWAVCSDQAQQRYPEACRLVLSAAARSYTATDEVFLKLSGQKAPQGVLCGVAEQSVLAPLDQLDVNRSYLLLEQVSDPGNVGTILRTAAALGLGGILLDSGCADCLGDKAVRASMGSIFKLPVYRVDSAPDTVAWLKRQGLPVYGSTLSCRSVDIGQVDLRAPCAVVIGNEGRGITEPTAAACDQLVHIPITPAAESLNAAAAAAIFSWEMMR</sequence>
<name>A0A1C6HR63_9FIRM</name>
<dbReference type="InterPro" id="IPR051259">
    <property type="entry name" value="rRNA_Methyltransferase"/>
</dbReference>
<feature type="domain" description="MRM3-like substrate binding" evidence="5">
    <location>
        <begin position="12"/>
        <end position="100"/>
    </location>
</feature>
<evidence type="ECO:0000259" key="5">
    <source>
        <dbReference type="Pfam" id="PF22435"/>
    </source>
</evidence>
<evidence type="ECO:0000256" key="3">
    <source>
        <dbReference type="ARBA" id="ARBA00022679"/>
    </source>
</evidence>
<dbReference type="SUPFAM" id="SSF75217">
    <property type="entry name" value="alpha/beta knot"/>
    <property type="match status" value="1"/>
</dbReference>
<protein>
    <submittedName>
        <fullName evidence="6">Putative TrmH family tRNA/rRNA methyltransferase</fullName>
        <ecNumber evidence="6">2.1.1.-</ecNumber>
    </submittedName>
</protein>
<evidence type="ECO:0000256" key="1">
    <source>
        <dbReference type="ARBA" id="ARBA00007228"/>
    </source>
</evidence>
<dbReference type="AlphaFoldDB" id="A0A1C6HR63"/>
<feature type="domain" description="tRNA/rRNA methyltransferase SpoU type" evidence="4">
    <location>
        <begin position="121"/>
        <end position="259"/>
    </location>
</feature>
<accession>A0A1C6HR63</accession>
<dbReference type="SUPFAM" id="SSF55315">
    <property type="entry name" value="L30e-like"/>
    <property type="match status" value="1"/>
</dbReference>
<evidence type="ECO:0000259" key="4">
    <source>
        <dbReference type="Pfam" id="PF00588"/>
    </source>
</evidence>
<evidence type="ECO:0000256" key="2">
    <source>
        <dbReference type="ARBA" id="ARBA00022603"/>
    </source>
</evidence>
<dbReference type="Gene3D" id="3.30.1330.30">
    <property type="match status" value="1"/>
</dbReference>
<proteinExistence type="inferred from homology"/>
<dbReference type="InterPro" id="IPR001537">
    <property type="entry name" value="SpoU_MeTrfase"/>
</dbReference>
<keyword evidence="3 6" id="KW-0808">Transferase</keyword>
<dbReference type="PANTHER" id="PTHR43191">
    <property type="entry name" value="RRNA METHYLTRANSFERASE 3"/>
    <property type="match status" value="1"/>
</dbReference>
<dbReference type="Gene3D" id="3.40.1280.10">
    <property type="match status" value="1"/>
</dbReference>
<dbReference type="GO" id="GO:0032259">
    <property type="term" value="P:methylation"/>
    <property type="evidence" value="ECO:0007669"/>
    <property type="project" value="UniProtKB-KW"/>
</dbReference>
<dbReference type="EC" id="2.1.1.-" evidence="6"/>
<dbReference type="CDD" id="cd18095">
    <property type="entry name" value="SpoU-like_rRNA-MTase"/>
    <property type="match status" value="1"/>
</dbReference>
<dbReference type="Pfam" id="PF22435">
    <property type="entry name" value="MRM3-like_sub_bind"/>
    <property type="match status" value="1"/>
</dbReference>
<comment type="similarity">
    <text evidence="1">Belongs to the class IV-like SAM-binding methyltransferase superfamily. RNA methyltransferase TrmH family.</text>
</comment>
<dbReference type="InterPro" id="IPR053888">
    <property type="entry name" value="MRM3-like_sub_bind"/>
</dbReference>
<dbReference type="Pfam" id="PF00588">
    <property type="entry name" value="SpoU_methylase"/>
    <property type="match status" value="1"/>
</dbReference>
<keyword evidence="2 6" id="KW-0489">Methyltransferase</keyword>
<dbReference type="InterPro" id="IPR029028">
    <property type="entry name" value="Alpha/beta_knot_MTases"/>
</dbReference>
<dbReference type="PANTHER" id="PTHR43191:SF2">
    <property type="entry name" value="RRNA METHYLTRANSFERASE 3, MITOCHONDRIAL"/>
    <property type="match status" value="1"/>
</dbReference>
<dbReference type="InterPro" id="IPR029026">
    <property type="entry name" value="tRNA_m1G_MTases_N"/>
</dbReference>
<dbReference type="InterPro" id="IPR029064">
    <property type="entry name" value="Ribosomal_eL30-like_sf"/>
</dbReference>
<dbReference type="EMBL" id="FMHG01000001">
    <property type="protein sequence ID" value="SCJ59991.1"/>
    <property type="molecule type" value="Genomic_DNA"/>
</dbReference>
<dbReference type="GO" id="GO:0006396">
    <property type="term" value="P:RNA processing"/>
    <property type="evidence" value="ECO:0007669"/>
    <property type="project" value="InterPro"/>
</dbReference>
<reference evidence="6" key="1">
    <citation type="submission" date="2015-09" db="EMBL/GenBank/DDBJ databases">
        <authorList>
            <consortium name="Pathogen Informatics"/>
        </authorList>
    </citation>
    <scope>NUCLEOTIDE SEQUENCE</scope>
    <source>
        <strain evidence="6">2789STDY5834896</strain>
    </source>
</reference>
<gene>
    <name evidence="6" type="ORF">SAMEA3545359_00990</name>
</gene>
<dbReference type="GO" id="GO:0003723">
    <property type="term" value="F:RNA binding"/>
    <property type="evidence" value="ECO:0007669"/>
    <property type="project" value="InterPro"/>
</dbReference>
<organism evidence="6">
    <name type="scientific">uncultured Anaerotruncus sp</name>
    <dbReference type="NCBI Taxonomy" id="905011"/>
    <lineage>
        <taxon>Bacteria</taxon>
        <taxon>Bacillati</taxon>
        <taxon>Bacillota</taxon>
        <taxon>Clostridia</taxon>
        <taxon>Eubacteriales</taxon>
        <taxon>Oscillospiraceae</taxon>
        <taxon>Anaerotruncus</taxon>
        <taxon>environmental samples</taxon>
    </lineage>
</organism>
<evidence type="ECO:0000313" key="6">
    <source>
        <dbReference type="EMBL" id="SCJ59991.1"/>
    </source>
</evidence>
<dbReference type="GO" id="GO:0008173">
    <property type="term" value="F:RNA methyltransferase activity"/>
    <property type="evidence" value="ECO:0007669"/>
    <property type="project" value="InterPro"/>
</dbReference>